<evidence type="ECO:0000313" key="5">
    <source>
        <dbReference type="Proteomes" id="UP001432180"/>
    </source>
</evidence>
<dbReference type="InterPro" id="IPR020084">
    <property type="entry name" value="NUDIX_hydrolase_CS"/>
</dbReference>
<evidence type="ECO:0000256" key="1">
    <source>
        <dbReference type="ARBA" id="ARBA00001946"/>
    </source>
</evidence>
<feature type="domain" description="Nudix hydrolase" evidence="3">
    <location>
        <begin position="34"/>
        <end position="171"/>
    </location>
</feature>
<dbReference type="PROSITE" id="PS51462">
    <property type="entry name" value="NUDIX"/>
    <property type="match status" value="1"/>
</dbReference>
<evidence type="ECO:0000313" key="4">
    <source>
        <dbReference type="EMBL" id="WPL18071.1"/>
    </source>
</evidence>
<comment type="cofactor">
    <cofactor evidence="1">
        <name>Mg(2+)</name>
        <dbReference type="ChEBI" id="CHEBI:18420"/>
    </cofactor>
</comment>
<dbReference type="NCBIfam" id="NF006961">
    <property type="entry name" value="PRK09438.1"/>
    <property type="match status" value="1"/>
</dbReference>
<dbReference type="SUPFAM" id="SSF55811">
    <property type="entry name" value="Nudix"/>
    <property type="match status" value="1"/>
</dbReference>
<dbReference type="PROSITE" id="PS00893">
    <property type="entry name" value="NUDIX_BOX"/>
    <property type="match status" value="1"/>
</dbReference>
<dbReference type="EMBL" id="CP121472">
    <property type="protein sequence ID" value="WPL18071.1"/>
    <property type="molecule type" value="Genomic_DNA"/>
</dbReference>
<keyword evidence="2 4" id="KW-0378">Hydrolase</keyword>
<sequence length="176" mass="20075">MTARQCGTTNVGLADIIEQSNPSMAGQTKPQRFKRPASVLVVVFTRAGEFLLMQRTRPAHFWQSVTGSLRPGENPRLAAVRELREETGLLGSGQLIDLHQSRLFPIIRAWRARYRKNHCFNREYWFALPLPGRRLIRLNTLEHSDYQWLHLGRALELASSRTNRDAMRLLAGGTLA</sequence>
<dbReference type="InterPro" id="IPR015797">
    <property type="entry name" value="NUDIX_hydrolase-like_dom_sf"/>
</dbReference>
<accession>A0ABZ0SDD3</accession>
<dbReference type="CDD" id="cd04664">
    <property type="entry name" value="NUDIX_DHNTPase_like"/>
    <property type="match status" value="1"/>
</dbReference>
<dbReference type="RefSeq" id="WP_328983859.1">
    <property type="nucleotide sequence ID" value="NZ_CP121472.1"/>
</dbReference>
<evidence type="ECO:0000259" key="3">
    <source>
        <dbReference type="PROSITE" id="PS51462"/>
    </source>
</evidence>
<organism evidence="4 5">
    <name type="scientific">Thiorhodovibrio winogradskyi</name>
    <dbReference type="NCBI Taxonomy" id="77007"/>
    <lineage>
        <taxon>Bacteria</taxon>
        <taxon>Pseudomonadati</taxon>
        <taxon>Pseudomonadota</taxon>
        <taxon>Gammaproteobacteria</taxon>
        <taxon>Chromatiales</taxon>
        <taxon>Chromatiaceae</taxon>
        <taxon>Thiorhodovibrio</taxon>
    </lineage>
</organism>
<dbReference type="PANTHER" id="PTHR21340:SF0">
    <property type="entry name" value="BIS(5'-NUCLEOSYL)-TETRAPHOSPHATASE [ASYMMETRICAL]"/>
    <property type="match status" value="1"/>
</dbReference>
<dbReference type="EC" id="3.6.1.-" evidence="4"/>
<dbReference type="Proteomes" id="UP001432180">
    <property type="component" value="Chromosome"/>
</dbReference>
<keyword evidence="5" id="KW-1185">Reference proteome</keyword>
<dbReference type="Gene3D" id="3.90.79.10">
    <property type="entry name" value="Nucleoside Triphosphate Pyrophosphohydrolase"/>
    <property type="match status" value="1"/>
</dbReference>
<reference evidence="4 5" key="1">
    <citation type="journal article" date="2023" name="Microorganisms">
        <title>Thiorhodovibrio frisius and Trv. litoralis spp. nov., Two Novel Members from a Clade of Fastidious Purple Sulfur Bacteria That Exhibit Unique Red-Shifted Light-Harvesting Capabilities.</title>
        <authorList>
            <person name="Methner A."/>
            <person name="Kuzyk S.B."/>
            <person name="Petersen J."/>
            <person name="Bauer S."/>
            <person name="Brinkmann H."/>
            <person name="Sichau K."/>
            <person name="Wanner G."/>
            <person name="Wolf J."/>
            <person name="Neumann-Schaal M."/>
            <person name="Henke P."/>
            <person name="Tank M."/>
            <person name="Sproer C."/>
            <person name="Bunk B."/>
            <person name="Overmann J."/>
        </authorList>
    </citation>
    <scope>NUCLEOTIDE SEQUENCE [LARGE SCALE GENOMIC DNA]</scope>
    <source>
        <strain evidence="4 5">DSM 6702</strain>
    </source>
</reference>
<name>A0ABZ0SDD3_9GAMM</name>
<dbReference type="InterPro" id="IPR051325">
    <property type="entry name" value="Nudix_hydrolase_domain"/>
</dbReference>
<dbReference type="GO" id="GO:0016787">
    <property type="term" value="F:hydrolase activity"/>
    <property type="evidence" value="ECO:0007669"/>
    <property type="project" value="UniProtKB-KW"/>
</dbReference>
<proteinExistence type="predicted"/>
<protein>
    <submittedName>
        <fullName evidence="4">Dihydroneopterin triphosphate pyrophosphatase</fullName>
        <ecNumber evidence="4">3.6.1.-</ecNumber>
    </submittedName>
</protein>
<gene>
    <name evidence="4" type="primary">nudB</name>
    <name evidence="4" type="ORF">Thiowin_03122</name>
</gene>
<evidence type="ECO:0000256" key="2">
    <source>
        <dbReference type="ARBA" id="ARBA00022801"/>
    </source>
</evidence>
<dbReference type="InterPro" id="IPR000086">
    <property type="entry name" value="NUDIX_hydrolase_dom"/>
</dbReference>
<dbReference type="PANTHER" id="PTHR21340">
    <property type="entry name" value="DIADENOSINE 5,5-P1,P4-TETRAPHOSPHATE PYROPHOSPHOHYDROLASE MUTT"/>
    <property type="match status" value="1"/>
</dbReference>
<dbReference type="Pfam" id="PF00293">
    <property type="entry name" value="NUDIX"/>
    <property type="match status" value="1"/>
</dbReference>